<evidence type="ECO:0000256" key="1">
    <source>
        <dbReference type="SAM" id="MobiDB-lite"/>
    </source>
</evidence>
<dbReference type="SUPFAM" id="SSF50346">
    <property type="entry name" value="PRC-barrel domain"/>
    <property type="match status" value="1"/>
</dbReference>
<evidence type="ECO:0000256" key="2">
    <source>
        <dbReference type="SAM" id="SignalP"/>
    </source>
</evidence>
<evidence type="ECO:0000313" key="5">
    <source>
        <dbReference type="Proteomes" id="UP000183208"/>
    </source>
</evidence>
<sequence length="166" mass="17933">MTKYLATALLTTALITGAAYAQNKTATTDSAATIHREGEWRASKLVGVNVYNEANEKIGDISDVILDKSGKVENVVLGVGGFLGMGEHYVAVAYDKLKWVNEPVRTSTTTPSADKPTVGVNNAGAATGEVNRSNRPVRAANENWYPDHVVYNATKDQLKAMPQFKY</sequence>
<evidence type="ECO:0000259" key="3">
    <source>
        <dbReference type="Pfam" id="PF05239"/>
    </source>
</evidence>
<evidence type="ECO:0000313" key="4">
    <source>
        <dbReference type="EMBL" id="SEC47785.1"/>
    </source>
</evidence>
<gene>
    <name evidence="4" type="ORF">SAMN05444171_1505</name>
</gene>
<dbReference type="InterPro" id="IPR011033">
    <property type="entry name" value="PRC_barrel-like_sf"/>
</dbReference>
<keyword evidence="2" id="KW-0732">Signal</keyword>
<name>A0A1M6UIF8_9BRAD</name>
<dbReference type="EMBL" id="FNTI01000001">
    <property type="protein sequence ID" value="SEC47785.1"/>
    <property type="molecule type" value="Genomic_DNA"/>
</dbReference>
<feature type="signal peptide" evidence="2">
    <location>
        <begin position="1"/>
        <end position="21"/>
    </location>
</feature>
<dbReference type="RefSeq" id="WP_074817435.1">
    <property type="nucleotide sequence ID" value="NZ_FNTI01000001.1"/>
</dbReference>
<feature type="domain" description="PRC-barrel" evidence="3">
    <location>
        <begin position="39"/>
        <end position="100"/>
    </location>
</feature>
<dbReference type="AlphaFoldDB" id="A0A1M6UIF8"/>
<dbReference type="OrthoDB" id="7818259at2"/>
<accession>A0A1M6UIF8</accession>
<feature type="chain" id="PRO_5030031450" evidence="2">
    <location>
        <begin position="22"/>
        <end position="166"/>
    </location>
</feature>
<dbReference type="InterPro" id="IPR027275">
    <property type="entry name" value="PRC-brl_dom"/>
</dbReference>
<protein>
    <submittedName>
        <fullName evidence="4">Sporulation protein YlmC, PRC-barrel domain family</fullName>
    </submittedName>
</protein>
<dbReference type="PANTHER" id="PTHR36505">
    <property type="entry name" value="BLR1072 PROTEIN"/>
    <property type="match status" value="1"/>
</dbReference>
<feature type="region of interest" description="Disordered" evidence="1">
    <location>
        <begin position="106"/>
        <end position="128"/>
    </location>
</feature>
<dbReference type="Proteomes" id="UP000183208">
    <property type="component" value="Unassembled WGS sequence"/>
</dbReference>
<reference evidence="4 5" key="1">
    <citation type="submission" date="2016-10" db="EMBL/GenBank/DDBJ databases">
        <authorList>
            <person name="de Groot N.N."/>
        </authorList>
    </citation>
    <scope>NUCLEOTIDE SEQUENCE [LARGE SCALE GENOMIC DNA]</scope>
    <source>
        <strain evidence="4 5">GAS522</strain>
    </source>
</reference>
<proteinExistence type="predicted"/>
<dbReference type="Pfam" id="PF05239">
    <property type="entry name" value="PRC"/>
    <property type="match status" value="1"/>
</dbReference>
<dbReference type="Gene3D" id="2.30.30.240">
    <property type="entry name" value="PRC-barrel domain"/>
    <property type="match status" value="1"/>
</dbReference>
<organism evidence="4 5">
    <name type="scientific">Bradyrhizobium lablabi</name>
    <dbReference type="NCBI Taxonomy" id="722472"/>
    <lineage>
        <taxon>Bacteria</taxon>
        <taxon>Pseudomonadati</taxon>
        <taxon>Pseudomonadota</taxon>
        <taxon>Alphaproteobacteria</taxon>
        <taxon>Hyphomicrobiales</taxon>
        <taxon>Nitrobacteraceae</taxon>
        <taxon>Bradyrhizobium</taxon>
    </lineage>
</organism>
<dbReference type="PANTHER" id="PTHR36505:SF1">
    <property type="entry name" value="BLR1072 PROTEIN"/>
    <property type="match status" value="1"/>
</dbReference>